<dbReference type="GO" id="GO:0004519">
    <property type="term" value="F:endonuclease activity"/>
    <property type="evidence" value="ECO:0007669"/>
    <property type="project" value="InterPro"/>
</dbReference>
<dbReference type="OrthoDB" id="5363706at2"/>
<dbReference type="AlphaFoldDB" id="T0JRW6"/>
<dbReference type="EMBL" id="AUPZ01000007">
    <property type="protein sequence ID" value="EQB39622.1"/>
    <property type="molecule type" value="Genomic_DNA"/>
</dbReference>
<dbReference type="Gene3D" id="3.40.1350.10">
    <property type="match status" value="1"/>
</dbReference>
<dbReference type="Proteomes" id="UP000015520">
    <property type="component" value="Unassembled WGS sequence"/>
</dbReference>
<organism evidence="2 3">
    <name type="scientific">Sulfurimonas hongkongensis</name>
    <dbReference type="NCBI Taxonomy" id="1172190"/>
    <lineage>
        <taxon>Bacteria</taxon>
        <taxon>Pseudomonadati</taxon>
        <taxon>Campylobacterota</taxon>
        <taxon>Epsilonproteobacteria</taxon>
        <taxon>Campylobacterales</taxon>
        <taxon>Sulfurimonadaceae</taxon>
        <taxon>Sulfurimonas</taxon>
    </lineage>
</organism>
<comment type="caution">
    <text evidence="2">The sequence shown here is derived from an EMBL/GenBank/DDBJ whole genome shotgun (WGS) entry which is preliminary data.</text>
</comment>
<dbReference type="InterPro" id="IPR011856">
    <property type="entry name" value="tRNA_endonuc-like_dom_sf"/>
</dbReference>
<sequence length="188" mass="22952">METIILIFLTAVIINIFLKPKKKKKFNPYKYTNKKQNNTYNYKNFQDNIKRKQYKKILSRAEKKAKGDMYEKHVSQYFKNLGYITWEHGLEKGYKDQGIDLFVKKDKEFLFIQCKNWDNWKINENKVIEYREKARNYMINNPQISKILLNYKYEIKLIMITPKDCYTRSAKKYINENKEIINYQIIPI</sequence>
<dbReference type="InterPro" id="IPR011335">
    <property type="entry name" value="Restrct_endonuc-II-like"/>
</dbReference>
<dbReference type="GO" id="GO:0009307">
    <property type="term" value="P:DNA restriction-modification system"/>
    <property type="evidence" value="ECO:0007669"/>
    <property type="project" value="InterPro"/>
</dbReference>
<accession>T0JRW6</accession>
<dbReference type="PATRIC" id="fig|1172190.3.peg.1244"/>
<dbReference type="RefSeq" id="WP_021287545.1">
    <property type="nucleotide sequence ID" value="NZ_AUPZ01000007.1"/>
</dbReference>
<reference evidence="2 3" key="1">
    <citation type="submission" date="2013-07" db="EMBL/GenBank/DDBJ databases">
        <title>Sulfurimonas hongkongensis AST-10 Genome Sequencing.</title>
        <authorList>
            <person name="Cai L."/>
            <person name="Zhang T."/>
        </authorList>
    </citation>
    <scope>NUCLEOTIDE SEQUENCE [LARGE SCALE GENOMIC DNA]</scope>
    <source>
        <strain evidence="2 3">AST-10</strain>
    </source>
</reference>
<evidence type="ECO:0000259" key="1">
    <source>
        <dbReference type="Pfam" id="PF04471"/>
    </source>
</evidence>
<name>T0JRW6_9BACT</name>
<protein>
    <recommendedName>
        <fullName evidence="1">Restriction endonuclease type IV Mrr domain-containing protein</fullName>
    </recommendedName>
</protein>
<feature type="domain" description="Restriction endonuclease type IV Mrr" evidence="1">
    <location>
        <begin position="64"/>
        <end position="136"/>
    </location>
</feature>
<gene>
    <name evidence="2" type="ORF">M947_06410</name>
</gene>
<dbReference type="SUPFAM" id="SSF52980">
    <property type="entry name" value="Restriction endonuclease-like"/>
    <property type="match status" value="1"/>
</dbReference>
<dbReference type="Pfam" id="PF04471">
    <property type="entry name" value="Mrr_cat"/>
    <property type="match status" value="1"/>
</dbReference>
<proteinExistence type="predicted"/>
<evidence type="ECO:0000313" key="3">
    <source>
        <dbReference type="Proteomes" id="UP000015520"/>
    </source>
</evidence>
<keyword evidence="3" id="KW-1185">Reference proteome</keyword>
<dbReference type="GO" id="GO:0003677">
    <property type="term" value="F:DNA binding"/>
    <property type="evidence" value="ECO:0007669"/>
    <property type="project" value="InterPro"/>
</dbReference>
<evidence type="ECO:0000313" key="2">
    <source>
        <dbReference type="EMBL" id="EQB39622.1"/>
    </source>
</evidence>
<dbReference type="STRING" id="1172190.M947_06410"/>
<dbReference type="eggNOG" id="ENOG5030HXH">
    <property type="taxonomic scope" value="Bacteria"/>
</dbReference>
<dbReference type="InterPro" id="IPR007560">
    <property type="entry name" value="Restrct_endonuc_IV_Mrr"/>
</dbReference>